<evidence type="ECO:0000313" key="3">
    <source>
        <dbReference type="Proteomes" id="UP000886520"/>
    </source>
</evidence>
<sequence>MERTKKTARKVDEPLSKDEEEVPQPSKASASTLPNQPSTSKVPGKPTSAGTKKSTSQRKDSSLPHPKPSKRKATHQRKASKPVQLKTLLTKRKFK</sequence>
<dbReference type="EMBL" id="JABFUD020000021">
    <property type="protein sequence ID" value="KAI5063449.1"/>
    <property type="molecule type" value="Genomic_DNA"/>
</dbReference>
<dbReference type="AlphaFoldDB" id="A0A9D4UA82"/>
<evidence type="ECO:0000313" key="2">
    <source>
        <dbReference type="EMBL" id="KAI5063449.1"/>
    </source>
</evidence>
<evidence type="ECO:0000256" key="1">
    <source>
        <dbReference type="SAM" id="MobiDB-lite"/>
    </source>
</evidence>
<reference evidence="2" key="1">
    <citation type="submission" date="2021-01" db="EMBL/GenBank/DDBJ databases">
        <title>Adiantum capillus-veneris genome.</title>
        <authorList>
            <person name="Fang Y."/>
            <person name="Liao Q."/>
        </authorList>
    </citation>
    <scope>NUCLEOTIDE SEQUENCE</scope>
    <source>
        <strain evidence="2">H3</strain>
        <tissue evidence="2">Leaf</tissue>
    </source>
</reference>
<gene>
    <name evidence="2" type="ORF">GOP47_0021996</name>
</gene>
<organism evidence="2 3">
    <name type="scientific">Adiantum capillus-veneris</name>
    <name type="common">Maidenhair fern</name>
    <dbReference type="NCBI Taxonomy" id="13818"/>
    <lineage>
        <taxon>Eukaryota</taxon>
        <taxon>Viridiplantae</taxon>
        <taxon>Streptophyta</taxon>
        <taxon>Embryophyta</taxon>
        <taxon>Tracheophyta</taxon>
        <taxon>Polypodiopsida</taxon>
        <taxon>Polypodiidae</taxon>
        <taxon>Polypodiales</taxon>
        <taxon>Pteridineae</taxon>
        <taxon>Pteridaceae</taxon>
        <taxon>Vittarioideae</taxon>
        <taxon>Adiantum</taxon>
    </lineage>
</organism>
<accession>A0A9D4UA82</accession>
<protein>
    <submittedName>
        <fullName evidence="2">Uncharacterized protein</fullName>
    </submittedName>
</protein>
<keyword evidence="3" id="KW-1185">Reference proteome</keyword>
<dbReference type="Proteomes" id="UP000886520">
    <property type="component" value="Chromosome 21"/>
</dbReference>
<feature type="region of interest" description="Disordered" evidence="1">
    <location>
        <begin position="1"/>
        <end position="95"/>
    </location>
</feature>
<feature type="compositionally biased region" description="Polar residues" evidence="1">
    <location>
        <begin position="26"/>
        <end position="41"/>
    </location>
</feature>
<feature type="compositionally biased region" description="Basic residues" evidence="1">
    <location>
        <begin position="67"/>
        <end position="80"/>
    </location>
</feature>
<comment type="caution">
    <text evidence="2">The sequence shown here is derived from an EMBL/GenBank/DDBJ whole genome shotgun (WGS) entry which is preliminary data.</text>
</comment>
<proteinExistence type="predicted"/>
<name>A0A9D4UA82_ADICA</name>
<feature type="compositionally biased region" description="Basic and acidic residues" evidence="1">
    <location>
        <begin position="1"/>
        <end position="17"/>
    </location>
</feature>